<sequence length="162" mass="17957">MSLSNPDESPTSSATFHINGSLPGPVTSTNRPLQACYDQGINKISDTDTHGIQSPPSVLPPRFHRRRSSLSQVDYPVEESVPKVVFEKPVFEDSLPTTLAEREREQSAETKASQKQADDAHIMAHSDRRAREKVAAQAWVHHDDDLYNKSHVRDEAGVKDSG</sequence>
<feature type="compositionally biased region" description="Polar residues" evidence="1">
    <location>
        <begin position="1"/>
        <end position="18"/>
    </location>
</feature>
<proteinExistence type="predicted"/>
<feature type="compositionally biased region" description="Basic and acidic residues" evidence="1">
    <location>
        <begin position="116"/>
        <end position="128"/>
    </location>
</feature>
<name>A0AAV9Q1J4_9PEZI</name>
<reference evidence="2 3" key="1">
    <citation type="submission" date="2023-06" db="EMBL/GenBank/DDBJ databases">
        <title>Black Yeasts Isolated from many extreme environments.</title>
        <authorList>
            <person name="Coleine C."/>
            <person name="Stajich J.E."/>
            <person name="Selbmann L."/>
        </authorList>
    </citation>
    <scope>NUCLEOTIDE SEQUENCE [LARGE SCALE GENOMIC DNA]</scope>
    <source>
        <strain evidence="2 3">CCFEE 5887</strain>
    </source>
</reference>
<dbReference type="EMBL" id="JAXLQG010000017">
    <property type="protein sequence ID" value="KAK5531308.1"/>
    <property type="molecule type" value="Genomic_DNA"/>
</dbReference>
<protein>
    <submittedName>
        <fullName evidence="2">Uncharacterized protein</fullName>
    </submittedName>
</protein>
<accession>A0AAV9Q1J4</accession>
<feature type="region of interest" description="Disordered" evidence="1">
    <location>
        <begin position="1"/>
        <end position="74"/>
    </location>
</feature>
<comment type="caution">
    <text evidence="2">The sequence shown here is derived from an EMBL/GenBank/DDBJ whole genome shotgun (WGS) entry which is preliminary data.</text>
</comment>
<organism evidence="2 3">
    <name type="scientific">Vermiconidia calcicola</name>
    <dbReference type="NCBI Taxonomy" id="1690605"/>
    <lineage>
        <taxon>Eukaryota</taxon>
        <taxon>Fungi</taxon>
        <taxon>Dikarya</taxon>
        <taxon>Ascomycota</taxon>
        <taxon>Pezizomycotina</taxon>
        <taxon>Dothideomycetes</taxon>
        <taxon>Dothideomycetidae</taxon>
        <taxon>Mycosphaerellales</taxon>
        <taxon>Extremaceae</taxon>
        <taxon>Vermiconidia</taxon>
    </lineage>
</organism>
<dbReference type="AlphaFoldDB" id="A0AAV9Q1J4"/>
<gene>
    <name evidence="2" type="ORF">LTR25_008415</name>
</gene>
<evidence type="ECO:0000256" key="1">
    <source>
        <dbReference type="SAM" id="MobiDB-lite"/>
    </source>
</evidence>
<dbReference type="Proteomes" id="UP001345827">
    <property type="component" value="Unassembled WGS sequence"/>
</dbReference>
<feature type="region of interest" description="Disordered" evidence="1">
    <location>
        <begin position="96"/>
        <end position="128"/>
    </location>
</feature>
<evidence type="ECO:0000313" key="3">
    <source>
        <dbReference type="Proteomes" id="UP001345827"/>
    </source>
</evidence>
<keyword evidence="3" id="KW-1185">Reference proteome</keyword>
<evidence type="ECO:0000313" key="2">
    <source>
        <dbReference type="EMBL" id="KAK5531308.1"/>
    </source>
</evidence>